<dbReference type="InterPro" id="IPR055771">
    <property type="entry name" value="DUF7347"/>
</dbReference>
<dbReference type="RefSeq" id="WP_276233485.1">
    <property type="nucleotide sequence ID" value="NZ_CP119802.1"/>
</dbReference>
<dbReference type="Pfam" id="PF24042">
    <property type="entry name" value="DUF7351"/>
    <property type="match status" value="1"/>
</dbReference>
<dbReference type="AlphaFoldDB" id="A0ABD5ZPR9"/>
<evidence type="ECO:0000259" key="1">
    <source>
        <dbReference type="Pfam" id="PF24038"/>
    </source>
</evidence>
<gene>
    <name evidence="3" type="ORF">ACFQJ4_08540</name>
</gene>
<proteinExistence type="predicted"/>
<protein>
    <submittedName>
        <fullName evidence="3">Helix-turn-helix domain-containing protein</fullName>
    </submittedName>
</protein>
<accession>A0ABD5ZPR9</accession>
<name>A0ABD5ZPR9_9EURY</name>
<dbReference type="InterPro" id="IPR055775">
    <property type="entry name" value="DUF7351"/>
</dbReference>
<feature type="domain" description="DUF7347" evidence="1">
    <location>
        <begin position="11"/>
        <end position="95"/>
    </location>
</feature>
<evidence type="ECO:0000313" key="4">
    <source>
        <dbReference type="Proteomes" id="UP001596398"/>
    </source>
</evidence>
<sequence>MSTISVERRPPEEVFALLGNELRVEVLRALADAGEEPLSFSALRAAVGERDSGKFNYHLGKLVGTFVRHVEADDEDDGDTEGYELTLAGQQVVGALVAGTYTADGHLDAVAVDDPCPACGARAIHAAFDDDVATLSCHECDEWYNSFGFPPGTLDQYEPEELPAAFDRWMYALFQRITAGFCWTCAGRLTGELKPEGDHPTLAWSCDRCGSVARSSAATPLLFHPAGQGFLYDHGVDPNTTPSWRLLTMDNLDQDADGTGADVTLRLDGEELRGRVDATGKVVSVERSDR</sequence>
<comment type="caution">
    <text evidence="3">The sequence shown here is derived from an EMBL/GenBank/DDBJ whole genome shotgun (WGS) entry which is preliminary data.</text>
</comment>
<reference evidence="3 4" key="1">
    <citation type="journal article" date="2019" name="Int. J. Syst. Evol. Microbiol.">
        <title>The Global Catalogue of Microorganisms (GCM) 10K type strain sequencing project: providing services to taxonomists for standard genome sequencing and annotation.</title>
        <authorList>
            <consortium name="The Broad Institute Genomics Platform"/>
            <consortium name="The Broad Institute Genome Sequencing Center for Infectious Disease"/>
            <person name="Wu L."/>
            <person name="Ma J."/>
        </authorList>
    </citation>
    <scope>NUCLEOTIDE SEQUENCE [LARGE SCALE GENOMIC DNA]</scope>
    <source>
        <strain evidence="3 4">DT85</strain>
    </source>
</reference>
<feature type="domain" description="DUF7351" evidence="2">
    <location>
        <begin position="113"/>
        <end position="282"/>
    </location>
</feature>
<dbReference type="Proteomes" id="UP001596398">
    <property type="component" value="Unassembled WGS sequence"/>
</dbReference>
<dbReference type="GeneID" id="79267050"/>
<keyword evidence="4" id="KW-1185">Reference proteome</keyword>
<evidence type="ECO:0000259" key="2">
    <source>
        <dbReference type="Pfam" id="PF24042"/>
    </source>
</evidence>
<dbReference type="Pfam" id="PF24038">
    <property type="entry name" value="DUF7347"/>
    <property type="match status" value="1"/>
</dbReference>
<dbReference type="EMBL" id="JBHTAP010000001">
    <property type="protein sequence ID" value="MFC7235357.1"/>
    <property type="molecule type" value="Genomic_DNA"/>
</dbReference>
<evidence type="ECO:0000313" key="3">
    <source>
        <dbReference type="EMBL" id="MFC7235357.1"/>
    </source>
</evidence>
<organism evidence="3 4">
    <name type="scientific">Halosegnis marinus</name>
    <dbReference type="NCBI Taxonomy" id="3034023"/>
    <lineage>
        <taxon>Archaea</taxon>
        <taxon>Methanobacteriati</taxon>
        <taxon>Methanobacteriota</taxon>
        <taxon>Stenosarchaea group</taxon>
        <taxon>Halobacteria</taxon>
        <taxon>Halobacteriales</taxon>
        <taxon>Natronomonadaceae</taxon>
        <taxon>Halosegnis</taxon>
    </lineage>
</organism>